<dbReference type="CDD" id="cd09530">
    <property type="entry name" value="SAM_Samd14"/>
    <property type="match status" value="1"/>
</dbReference>
<dbReference type="InterPro" id="IPR013761">
    <property type="entry name" value="SAM/pointed_sf"/>
</dbReference>
<dbReference type="PROSITE" id="PS50105">
    <property type="entry name" value="SAM_DOMAIN"/>
    <property type="match status" value="1"/>
</dbReference>
<accession>A0A8C2BW19</accession>
<dbReference type="PANTHER" id="PTHR46829">
    <property type="entry name" value="STERILE ALPHA MOTIF DOMAIN-CONTAINING PROTEIN 15"/>
    <property type="match status" value="1"/>
</dbReference>
<reference evidence="2" key="1">
    <citation type="submission" date="2025-08" db="UniProtKB">
        <authorList>
            <consortium name="Ensembl"/>
        </authorList>
    </citation>
    <scope>IDENTIFICATION</scope>
</reference>
<protein>
    <recommendedName>
        <fullName evidence="1">SAM domain-containing protein</fullName>
    </recommendedName>
</protein>
<evidence type="ECO:0000313" key="2">
    <source>
        <dbReference type="Ensembl" id="ENSCCRP00020002167.1"/>
    </source>
</evidence>
<feature type="domain" description="SAM" evidence="1">
    <location>
        <begin position="6"/>
        <end position="69"/>
    </location>
</feature>
<dbReference type="AlphaFoldDB" id="A0A8C2BW19"/>
<evidence type="ECO:0000313" key="3">
    <source>
        <dbReference type="Proteomes" id="UP000694701"/>
    </source>
</evidence>
<evidence type="ECO:0000259" key="1">
    <source>
        <dbReference type="PROSITE" id="PS50105"/>
    </source>
</evidence>
<dbReference type="Ensembl" id="ENSCCRT00020002551.1">
    <property type="protein sequence ID" value="ENSCCRP00020002167.1"/>
    <property type="gene ID" value="ENSCCRG00020001302.1"/>
</dbReference>
<dbReference type="Gene3D" id="1.10.150.50">
    <property type="entry name" value="Transcription Factor, Ets-1"/>
    <property type="match status" value="1"/>
</dbReference>
<dbReference type="SMART" id="SM00454">
    <property type="entry name" value="SAM"/>
    <property type="match status" value="1"/>
</dbReference>
<name>A0A8C2BW19_CYPCA</name>
<organism evidence="2 3">
    <name type="scientific">Cyprinus carpio</name>
    <name type="common">Common carp</name>
    <dbReference type="NCBI Taxonomy" id="7962"/>
    <lineage>
        <taxon>Eukaryota</taxon>
        <taxon>Metazoa</taxon>
        <taxon>Chordata</taxon>
        <taxon>Craniata</taxon>
        <taxon>Vertebrata</taxon>
        <taxon>Euteleostomi</taxon>
        <taxon>Actinopterygii</taxon>
        <taxon>Neopterygii</taxon>
        <taxon>Teleostei</taxon>
        <taxon>Ostariophysi</taxon>
        <taxon>Cypriniformes</taxon>
        <taxon>Cyprinidae</taxon>
        <taxon>Cyprininae</taxon>
        <taxon>Cyprinus</taxon>
    </lineage>
</organism>
<dbReference type="Pfam" id="PF00536">
    <property type="entry name" value="SAM_1"/>
    <property type="match status" value="1"/>
</dbReference>
<dbReference type="InterPro" id="IPR001660">
    <property type="entry name" value="SAM"/>
</dbReference>
<dbReference type="PANTHER" id="PTHR46829:SF1">
    <property type="entry name" value="STERILE ALPHA MOTIF DOMAIN-CONTAINING PROTEIN 15"/>
    <property type="match status" value="1"/>
</dbReference>
<dbReference type="Proteomes" id="UP000694701">
    <property type="component" value="Unplaced"/>
</dbReference>
<sequence>MAFLRWSCEDVAHWIESVGFPQYKACFTQNYITGRKLIHVNCFNLPRLGITDFQHMKLISAQVRELLGVSEPPWNQSIAEPLHDDRTVFLQMKSRTGQQADSLTYEHLLKNKSK</sequence>
<dbReference type="SUPFAM" id="SSF47769">
    <property type="entry name" value="SAM/Pointed domain"/>
    <property type="match status" value="1"/>
</dbReference>
<proteinExistence type="predicted"/>